<protein>
    <submittedName>
        <fullName evidence="2">Uncharacterized protein</fullName>
    </submittedName>
</protein>
<organism evidence="2 3">
    <name type="scientific">Portunus trituberculatus</name>
    <name type="common">Swimming crab</name>
    <name type="synonym">Neptunus trituberculatus</name>
    <dbReference type="NCBI Taxonomy" id="210409"/>
    <lineage>
        <taxon>Eukaryota</taxon>
        <taxon>Metazoa</taxon>
        <taxon>Ecdysozoa</taxon>
        <taxon>Arthropoda</taxon>
        <taxon>Crustacea</taxon>
        <taxon>Multicrustacea</taxon>
        <taxon>Malacostraca</taxon>
        <taxon>Eumalacostraca</taxon>
        <taxon>Eucarida</taxon>
        <taxon>Decapoda</taxon>
        <taxon>Pleocyemata</taxon>
        <taxon>Brachyura</taxon>
        <taxon>Eubrachyura</taxon>
        <taxon>Portunoidea</taxon>
        <taxon>Portunidae</taxon>
        <taxon>Portuninae</taxon>
        <taxon>Portunus</taxon>
    </lineage>
</organism>
<keyword evidence="3" id="KW-1185">Reference proteome</keyword>
<reference evidence="2 3" key="1">
    <citation type="submission" date="2019-05" db="EMBL/GenBank/DDBJ databases">
        <title>Another draft genome of Portunus trituberculatus and its Hox gene families provides insights of decapod evolution.</title>
        <authorList>
            <person name="Jeong J.-H."/>
            <person name="Song I."/>
            <person name="Kim S."/>
            <person name="Choi T."/>
            <person name="Kim D."/>
            <person name="Ryu S."/>
            <person name="Kim W."/>
        </authorList>
    </citation>
    <scope>NUCLEOTIDE SEQUENCE [LARGE SCALE GENOMIC DNA]</scope>
    <source>
        <tissue evidence="2">Muscle</tissue>
    </source>
</reference>
<feature type="region of interest" description="Disordered" evidence="1">
    <location>
        <begin position="37"/>
        <end position="62"/>
    </location>
</feature>
<proteinExistence type="predicted"/>
<comment type="caution">
    <text evidence="2">The sequence shown here is derived from an EMBL/GenBank/DDBJ whole genome shotgun (WGS) entry which is preliminary data.</text>
</comment>
<evidence type="ECO:0000313" key="2">
    <source>
        <dbReference type="EMBL" id="MPC83669.1"/>
    </source>
</evidence>
<gene>
    <name evidence="2" type="ORF">E2C01_078384</name>
</gene>
<dbReference type="AlphaFoldDB" id="A0A5B7INP5"/>
<name>A0A5B7INP5_PORTR</name>
<dbReference type="EMBL" id="VSRR010063110">
    <property type="protein sequence ID" value="MPC83669.1"/>
    <property type="molecule type" value="Genomic_DNA"/>
</dbReference>
<evidence type="ECO:0000256" key="1">
    <source>
        <dbReference type="SAM" id="MobiDB-lite"/>
    </source>
</evidence>
<sequence>MFHPSAAHDGKGQLITAGMALRWAWESLLTPHRGVVMQRDPPPLWPPPGTRDPRKVSDEQPSNDARCLINIRAVTLSSIFSTHLFFVRCCCRV</sequence>
<dbReference type="Proteomes" id="UP000324222">
    <property type="component" value="Unassembled WGS sequence"/>
</dbReference>
<evidence type="ECO:0000313" key="3">
    <source>
        <dbReference type="Proteomes" id="UP000324222"/>
    </source>
</evidence>
<feature type="compositionally biased region" description="Pro residues" evidence="1">
    <location>
        <begin position="40"/>
        <end position="50"/>
    </location>
</feature>
<accession>A0A5B7INP5</accession>